<name>A0ABT9VUH6_9BACI</name>
<evidence type="ECO:0000313" key="2">
    <source>
        <dbReference type="Proteomes" id="UP001235840"/>
    </source>
</evidence>
<comment type="caution">
    <text evidence="1">The sequence shown here is derived from an EMBL/GenBank/DDBJ whole genome shotgun (WGS) entry which is preliminary data.</text>
</comment>
<dbReference type="Proteomes" id="UP001235840">
    <property type="component" value="Unassembled WGS sequence"/>
</dbReference>
<evidence type="ECO:0000313" key="1">
    <source>
        <dbReference type="EMBL" id="MDQ0164641.1"/>
    </source>
</evidence>
<organism evidence="1 2">
    <name type="scientific">Caldalkalibacillus horti</name>
    <dbReference type="NCBI Taxonomy" id="77523"/>
    <lineage>
        <taxon>Bacteria</taxon>
        <taxon>Bacillati</taxon>
        <taxon>Bacillota</taxon>
        <taxon>Bacilli</taxon>
        <taxon>Bacillales</taxon>
        <taxon>Bacillaceae</taxon>
        <taxon>Caldalkalibacillus</taxon>
    </lineage>
</organism>
<accession>A0ABT9VUH6</accession>
<protein>
    <submittedName>
        <fullName evidence="1">Uncharacterized protein</fullName>
    </submittedName>
</protein>
<dbReference type="EMBL" id="JAUSTY010000002">
    <property type="protein sequence ID" value="MDQ0164641.1"/>
    <property type="molecule type" value="Genomic_DNA"/>
</dbReference>
<reference evidence="1 2" key="1">
    <citation type="submission" date="2023-07" db="EMBL/GenBank/DDBJ databases">
        <title>Genomic Encyclopedia of Type Strains, Phase IV (KMG-IV): sequencing the most valuable type-strain genomes for metagenomic binning, comparative biology and taxonomic classification.</title>
        <authorList>
            <person name="Goeker M."/>
        </authorList>
    </citation>
    <scope>NUCLEOTIDE SEQUENCE [LARGE SCALE GENOMIC DNA]</scope>
    <source>
        <strain evidence="1 2">DSM 12751</strain>
    </source>
</reference>
<sequence length="35" mass="3979">MKNIALNDQIEPQALEMADVMTTGIIQQFPSNFLR</sequence>
<keyword evidence="2" id="KW-1185">Reference proteome</keyword>
<proteinExistence type="predicted"/>
<gene>
    <name evidence="1" type="ORF">J2S11_000541</name>
</gene>